<accession>A0A9W8PSV8</accession>
<evidence type="ECO:0000259" key="4">
    <source>
        <dbReference type="Pfam" id="PF24962"/>
    </source>
</evidence>
<feature type="region of interest" description="Disordered" evidence="1">
    <location>
        <begin position="389"/>
        <end position="524"/>
    </location>
</feature>
<dbReference type="PANTHER" id="PTHR38788">
    <property type="entry name" value="CLR5 DOMAIN-CONTAINING PROTEIN"/>
    <property type="match status" value="1"/>
</dbReference>
<evidence type="ECO:0000259" key="2">
    <source>
        <dbReference type="Pfam" id="PF14420"/>
    </source>
</evidence>
<feature type="compositionally biased region" description="Acidic residues" evidence="1">
    <location>
        <begin position="126"/>
        <end position="148"/>
    </location>
</feature>
<feature type="domain" description="Tri-helical" evidence="3">
    <location>
        <begin position="304"/>
        <end position="391"/>
    </location>
</feature>
<sequence length="675" mass="76474">MVYQWEQHKNACYQLYINERRSLEDIMVHMKNVYQFTPRLVTIPGVSERELALDSYGLLQQTHKDDRLVKRIHDLWEKNIPQGEMLRILNEEDGFDINARELIRVRSRNRWLLRVRNGDRARSGDAENDDALENDIPLDDDEEGDLMAEAEASGQPGTTGSLNSFQDDSASATPAPKPRKISKRQSRRNRQHLGESEDLVRFPSEMTLNDSKAALSLDSTTYPQMRECFARICQEESIVKKTLAGPGRWDYVKNRLIHENQNLQQVLWISKDDHERRQLALDIICTDVTKRIRNQETKMTLLDAKNELGLNPEESHAVRAALHIVLSDAKFTCKSDGTPEQWEELKKQWLEKVALLKILPLALGGNDEQSRRKDRAIEIVARDVIKRKRDEKRAKARAGETTQPKETTQHNVQNGNLQHETQDTQRAPTRNQPAHRREIQQDRGTLSTYSSMDQGVEPQSSPSTSPAVMDDGGMDSNMDTGYEPISEPTTSRMEYTTRQSTSSSRPVQMQTQPSNMPNTQGTLPQPHRMLGSSTTTGVSMNNQYGSSMYMGNQPQTNYMEQQYVQHQFSSPAPSTMFQPVPAVSASFAVFLRLHPSSTYVTNTNLWISTMASQSIQELRQAAVTKFPGAMCVRIEGIIKDAKGNELPLQIQGDDELGAYFAHMQGGSPTFSVQLV</sequence>
<dbReference type="EMBL" id="JAPDHF010000006">
    <property type="protein sequence ID" value="KAJ4016528.1"/>
    <property type="molecule type" value="Genomic_DNA"/>
</dbReference>
<gene>
    <name evidence="5" type="ORF">NW766_004725</name>
</gene>
<name>A0A9W8PSV8_9HYPO</name>
<organism evidence="5 6">
    <name type="scientific">Fusarium irregulare</name>
    <dbReference type="NCBI Taxonomy" id="2494466"/>
    <lineage>
        <taxon>Eukaryota</taxon>
        <taxon>Fungi</taxon>
        <taxon>Dikarya</taxon>
        <taxon>Ascomycota</taxon>
        <taxon>Pezizomycotina</taxon>
        <taxon>Sordariomycetes</taxon>
        <taxon>Hypocreomycetidae</taxon>
        <taxon>Hypocreales</taxon>
        <taxon>Nectriaceae</taxon>
        <taxon>Fusarium</taxon>
        <taxon>Fusarium incarnatum-equiseti species complex</taxon>
    </lineage>
</organism>
<feature type="compositionally biased region" description="Polar residues" evidence="1">
    <location>
        <begin position="155"/>
        <end position="172"/>
    </location>
</feature>
<dbReference type="InterPro" id="IPR056669">
    <property type="entry name" value="DUF7767"/>
</dbReference>
<dbReference type="PANTHER" id="PTHR38788:SF5">
    <property type="entry name" value="CLR5 DOMAIN-CONTAINING PROTEIN"/>
    <property type="match status" value="1"/>
</dbReference>
<dbReference type="AlphaFoldDB" id="A0A9W8PSV8"/>
<feature type="compositionally biased region" description="Polar residues" evidence="1">
    <location>
        <begin position="400"/>
        <end position="432"/>
    </location>
</feature>
<feature type="domain" description="Tri-helical" evidence="3">
    <location>
        <begin position="211"/>
        <end position="294"/>
    </location>
</feature>
<evidence type="ECO:0008006" key="7">
    <source>
        <dbReference type="Google" id="ProtNLM"/>
    </source>
</evidence>
<proteinExistence type="predicted"/>
<reference evidence="5" key="1">
    <citation type="submission" date="2022-10" db="EMBL/GenBank/DDBJ databases">
        <title>Fusarium specimens isolated from Avocado Roots.</title>
        <authorList>
            <person name="Stajich J."/>
            <person name="Roper C."/>
            <person name="Heimlech-Rivalta G."/>
        </authorList>
    </citation>
    <scope>NUCLEOTIDE SEQUENCE</scope>
    <source>
        <strain evidence="5">CF00143</strain>
    </source>
</reference>
<dbReference type="OrthoDB" id="4115389at2759"/>
<keyword evidence="6" id="KW-1185">Reference proteome</keyword>
<feature type="compositionally biased region" description="Basic residues" evidence="1">
    <location>
        <begin position="177"/>
        <end position="191"/>
    </location>
</feature>
<evidence type="ECO:0000313" key="5">
    <source>
        <dbReference type="EMBL" id="KAJ4016528.1"/>
    </source>
</evidence>
<comment type="caution">
    <text evidence="5">The sequence shown here is derived from an EMBL/GenBank/DDBJ whole genome shotgun (WGS) entry which is preliminary data.</text>
</comment>
<feature type="domain" description="Clr5" evidence="2">
    <location>
        <begin position="1"/>
        <end position="38"/>
    </location>
</feature>
<feature type="compositionally biased region" description="Polar residues" evidence="1">
    <location>
        <begin position="487"/>
        <end position="523"/>
    </location>
</feature>
<dbReference type="Proteomes" id="UP001152130">
    <property type="component" value="Unassembled WGS sequence"/>
</dbReference>
<evidence type="ECO:0000256" key="1">
    <source>
        <dbReference type="SAM" id="MobiDB-lite"/>
    </source>
</evidence>
<dbReference type="Pfam" id="PF14420">
    <property type="entry name" value="Clr5"/>
    <property type="match status" value="1"/>
</dbReference>
<feature type="domain" description="DUF7767" evidence="4">
    <location>
        <begin position="585"/>
        <end position="675"/>
    </location>
</feature>
<dbReference type="InterPro" id="IPR057940">
    <property type="entry name" value="Tri-helical_dom"/>
</dbReference>
<dbReference type="Pfam" id="PF24465">
    <property type="entry name" value="Tri-helical"/>
    <property type="match status" value="2"/>
</dbReference>
<dbReference type="Pfam" id="PF24962">
    <property type="entry name" value="DUF7767"/>
    <property type="match status" value="1"/>
</dbReference>
<protein>
    <recommendedName>
        <fullName evidence="7">Clr5 domain-containing protein</fullName>
    </recommendedName>
</protein>
<evidence type="ECO:0000313" key="6">
    <source>
        <dbReference type="Proteomes" id="UP001152130"/>
    </source>
</evidence>
<feature type="compositionally biased region" description="Polar residues" evidence="1">
    <location>
        <begin position="442"/>
        <end position="466"/>
    </location>
</feature>
<evidence type="ECO:0000259" key="3">
    <source>
        <dbReference type="Pfam" id="PF24465"/>
    </source>
</evidence>
<feature type="region of interest" description="Disordered" evidence="1">
    <location>
        <begin position="120"/>
        <end position="199"/>
    </location>
</feature>
<dbReference type="InterPro" id="IPR025676">
    <property type="entry name" value="Clr5_dom"/>
</dbReference>